<dbReference type="PANTHER" id="PTHR43591">
    <property type="entry name" value="METHYLTRANSFERASE"/>
    <property type="match status" value="1"/>
</dbReference>
<dbReference type="PANTHER" id="PTHR43591:SF24">
    <property type="entry name" value="2-METHOXY-6-POLYPRENYL-1,4-BENZOQUINOL METHYLASE, MITOCHONDRIAL"/>
    <property type="match status" value="1"/>
</dbReference>
<organism evidence="2 3">
    <name type="scientific">Gimesia maris</name>
    <dbReference type="NCBI Taxonomy" id="122"/>
    <lineage>
        <taxon>Bacteria</taxon>
        <taxon>Pseudomonadati</taxon>
        <taxon>Planctomycetota</taxon>
        <taxon>Planctomycetia</taxon>
        <taxon>Planctomycetales</taxon>
        <taxon>Planctomycetaceae</taxon>
        <taxon>Gimesia</taxon>
    </lineage>
</organism>
<dbReference type="SUPFAM" id="SSF53335">
    <property type="entry name" value="S-adenosyl-L-methionine-dependent methyltransferases"/>
    <property type="match status" value="1"/>
</dbReference>
<dbReference type="EC" id="2.1.1.163" evidence="2"/>
<dbReference type="Proteomes" id="UP000322887">
    <property type="component" value="Chromosome"/>
</dbReference>
<keyword evidence="2" id="KW-0489">Methyltransferase</keyword>
<evidence type="ECO:0000313" key="3">
    <source>
        <dbReference type="Proteomes" id="UP000322887"/>
    </source>
</evidence>
<dbReference type="GO" id="GO:0032259">
    <property type="term" value="P:methylation"/>
    <property type="evidence" value="ECO:0007669"/>
    <property type="project" value="UniProtKB-KW"/>
</dbReference>
<protein>
    <submittedName>
        <fullName evidence="2">Demethylmenaquinone methyltransferase</fullName>
        <ecNumber evidence="2">2.1.1.163</ecNumber>
    </submittedName>
</protein>
<keyword evidence="3" id="KW-1185">Reference proteome</keyword>
<accession>A0ABX5YWE9</accession>
<dbReference type="EMBL" id="CP042910">
    <property type="protein sequence ID" value="QEG19892.1"/>
    <property type="molecule type" value="Genomic_DNA"/>
</dbReference>
<proteinExistence type="predicted"/>
<keyword evidence="2" id="KW-0808">Transferase</keyword>
<name>A0ABX5YWE9_9PLAN</name>
<dbReference type="Gene3D" id="3.40.50.150">
    <property type="entry name" value="Vaccinia Virus protein VP39"/>
    <property type="match status" value="1"/>
</dbReference>
<dbReference type="InterPro" id="IPR013216">
    <property type="entry name" value="Methyltransf_11"/>
</dbReference>
<sequence>MIRVEIVQFDCRGETMIPRQFEPEVMDTREEAIDYDAMDHSEVNRQFAASVLPVITIRQQQQASAGDSQPLQILDLGTGTALIPIEICQRVSQLQIIATDLAAEMLKVAQQNIQRAGLDKSILLEHADAKLLPCKDQSFDGVISNSLIHHIPEPQSVFTEIRRVIKPGGFLFVRDLLRPDSLAELDRLVSLYAADANPHQRQMFRDSLHAALTLDEVKALLHRCHWPAAAVQQTSDRHWTISLNL</sequence>
<evidence type="ECO:0000313" key="2">
    <source>
        <dbReference type="EMBL" id="QEG19892.1"/>
    </source>
</evidence>
<dbReference type="CDD" id="cd02440">
    <property type="entry name" value="AdoMet_MTases"/>
    <property type="match status" value="1"/>
</dbReference>
<dbReference type="Pfam" id="PF08241">
    <property type="entry name" value="Methyltransf_11"/>
    <property type="match status" value="1"/>
</dbReference>
<dbReference type="GO" id="GO:0043770">
    <property type="term" value="F:demethylmenaquinone methyltransferase activity"/>
    <property type="evidence" value="ECO:0007669"/>
    <property type="project" value="UniProtKB-EC"/>
</dbReference>
<gene>
    <name evidence="2" type="primary">ubiE_6</name>
    <name evidence="2" type="ORF">GmarT_58010</name>
</gene>
<feature type="domain" description="Methyltransferase type 11" evidence="1">
    <location>
        <begin position="74"/>
        <end position="173"/>
    </location>
</feature>
<dbReference type="InterPro" id="IPR029063">
    <property type="entry name" value="SAM-dependent_MTases_sf"/>
</dbReference>
<reference evidence="2 3" key="1">
    <citation type="submission" date="2019-08" db="EMBL/GenBank/DDBJ databases">
        <title>Deep-cultivation of Planctomycetes and their phenomic and genomic characterization uncovers novel biology.</title>
        <authorList>
            <person name="Wiegand S."/>
            <person name="Jogler M."/>
            <person name="Boedeker C."/>
            <person name="Pinto D."/>
            <person name="Vollmers J."/>
            <person name="Rivas-Marin E."/>
            <person name="Kohn T."/>
            <person name="Peeters S.H."/>
            <person name="Heuer A."/>
            <person name="Rast P."/>
            <person name="Oberbeckmann S."/>
            <person name="Bunk B."/>
            <person name="Jeske O."/>
            <person name="Meyerdierks A."/>
            <person name="Storesund J.E."/>
            <person name="Kallscheuer N."/>
            <person name="Luecker S."/>
            <person name="Lage O.M."/>
            <person name="Pohl T."/>
            <person name="Merkel B.J."/>
            <person name="Hornburger P."/>
            <person name="Mueller R.-W."/>
            <person name="Bruemmer F."/>
            <person name="Labrenz M."/>
            <person name="Spormann A.M."/>
            <person name="Op den Camp H."/>
            <person name="Overmann J."/>
            <person name="Amann R."/>
            <person name="Jetten M.S.M."/>
            <person name="Mascher T."/>
            <person name="Medema M.H."/>
            <person name="Devos D.P."/>
            <person name="Kaster A.-K."/>
            <person name="Ovreas L."/>
            <person name="Rohde M."/>
            <person name="Galperin M.Y."/>
            <person name="Jogler C."/>
        </authorList>
    </citation>
    <scope>NUCLEOTIDE SEQUENCE [LARGE SCALE GENOMIC DNA]</scope>
    <source>
        <strain evidence="2 3">DSM 8797</strain>
    </source>
</reference>
<evidence type="ECO:0000259" key="1">
    <source>
        <dbReference type="Pfam" id="PF08241"/>
    </source>
</evidence>